<comment type="caution">
    <text evidence="1">The sequence shown here is derived from an EMBL/GenBank/DDBJ whole genome shotgun (WGS) entry which is preliminary data.</text>
</comment>
<dbReference type="Proteomes" id="UP001499854">
    <property type="component" value="Unassembled WGS sequence"/>
</dbReference>
<reference evidence="2" key="1">
    <citation type="journal article" date="2019" name="Int. J. Syst. Evol. Microbiol.">
        <title>The Global Catalogue of Microorganisms (GCM) 10K type strain sequencing project: providing services to taxonomists for standard genome sequencing and annotation.</title>
        <authorList>
            <consortium name="The Broad Institute Genomics Platform"/>
            <consortium name="The Broad Institute Genome Sequencing Center for Infectious Disease"/>
            <person name="Wu L."/>
            <person name="Ma J."/>
        </authorList>
    </citation>
    <scope>NUCLEOTIDE SEQUENCE [LARGE SCALE GENOMIC DNA]</scope>
    <source>
        <strain evidence="2">JCM 16013</strain>
    </source>
</reference>
<protein>
    <submittedName>
        <fullName evidence="1">Uncharacterized protein</fullName>
    </submittedName>
</protein>
<keyword evidence="2" id="KW-1185">Reference proteome</keyword>
<dbReference type="EMBL" id="BAAAQM010000051">
    <property type="protein sequence ID" value="GAA1993919.1"/>
    <property type="molecule type" value="Genomic_DNA"/>
</dbReference>
<gene>
    <name evidence="1" type="ORF">GCM10009838_67620</name>
</gene>
<organism evidence="1 2">
    <name type="scientific">Catenulispora subtropica</name>
    <dbReference type="NCBI Taxonomy" id="450798"/>
    <lineage>
        <taxon>Bacteria</taxon>
        <taxon>Bacillati</taxon>
        <taxon>Actinomycetota</taxon>
        <taxon>Actinomycetes</taxon>
        <taxon>Catenulisporales</taxon>
        <taxon>Catenulisporaceae</taxon>
        <taxon>Catenulispora</taxon>
    </lineage>
</organism>
<dbReference type="RefSeq" id="WP_344661240.1">
    <property type="nucleotide sequence ID" value="NZ_BAAAQM010000051.1"/>
</dbReference>
<accession>A0ABP5E9G2</accession>
<evidence type="ECO:0000313" key="1">
    <source>
        <dbReference type="EMBL" id="GAA1993919.1"/>
    </source>
</evidence>
<sequence length="158" mass="17674">MIDLTDDFLKAQPGVITFWGPKLRNPVAGTWSIEVPLQPFSADDEYEPATFRLGEDGPRLVNTAISLDFIDFRADRLAELSGCTFDFPVNPHEGYIDGSIYLVACHCPVDVTRISFGTATDDRITATIRAEFDFARAYGIHIRNRSAQLNADLRFKSK</sequence>
<evidence type="ECO:0000313" key="2">
    <source>
        <dbReference type="Proteomes" id="UP001499854"/>
    </source>
</evidence>
<name>A0ABP5E9G2_9ACTN</name>
<proteinExistence type="predicted"/>